<evidence type="ECO:0000313" key="3">
    <source>
        <dbReference type="Proteomes" id="UP000243459"/>
    </source>
</evidence>
<reference evidence="3" key="1">
    <citation type="journal article" date="2017" name="Nat. Commun.">
        <title>The asparagus genome sheds light on the origin and evolution of a young Y chromosome.</title>
        <authorList>
            <person name="Harkess A."/>
            <person name="Zhou J."/>
            <person name="Xu C."/>
            <person name="Bowers J.E."/>
            <person name="Van der Hulst R."/>
            <person name="Ayyampalayam S."/>
            <person name="Mercati F."/>
            <person name="Riccardi P."/>
            <person name="McKain M.R."/>
            <person name="Kakrana A."/>
            <person name="Tang H."/>
            <person name="Ray J."/>
            <person name="Groenendijk J."/>
            <person name="Arikit S."/>
            <person name="Mathioni S.M."/>
            <person name="Nakano M."/>
            <person name="Shan H."/>
            <person name="Telgmann-Rauber A."/>
            <person name="Kanno A."/>
            <person name="Yue Z."/>
            <person name="Chen H."/>
            <person name="Li W."/>
            <person name="Chen Y."/>
            <person name="Xu X."/>
            <person name="Zhang Y."/>
            <person name="Luo S."/>
            <person name="Chen H."/>
            <person name="Gao J."/>
            <person name="Mao Z."/>
            <person name="Pires J.C."/>
            <person name="Luo M."/>
            <person name="Kudrna D."/>
            <person name="Wing R.A."/>
            <person name="Meyers B.C."/>
            <person name="Yi K."/>
            <person name="Kong H."/>
            <person name="Lavrijsen P."/>
            <person name="Sunseri F."/>
            <person name="Falavigna A."/>
            <person name="Ye Y."/>
            <person name="Leebens-Mack J.H."/>
            <person name="Chen G."/>
        </authorList>
    </citation>
    <scope>NUCLEOTIDE SEQUENCE [LARGE SCALE GENOMIC DNA]</scope>
    <source>
        <strain evidence="3">cv. DH0086</strain>
    </source>
</reference>
<organism evidence="2 3">
    <name type="scientific">Asparagus officinalis</name>
    <name type="common">Garden asparagus</name>
    <dbReference type="NCBI Taxonomy" id="4686"/>
    <lineage>
        <taxon>Eukaryota</taxon>
        <taxon>Viridiplantae</taxon>
        <taxon>Streptophyta</taxon>
        <taxon>Embryophyta</taxon>
        <taxon>Tracheophyta</taxon>
        <taxon>Spermatophyta</taxon>
        <taxon>Magnoliopsida</taxon>
        <taxon>Liliopsida</taxon>
        <taxon>Asparagales</taxon>
        <taxon>Asparagaceae</taxon>
        <taxon>Asparagoideae</taxon>
        <taxon>Asparagus</taxon>
    </lineage>
</organism>
<feature type="region of interest" description="Disordered" evidence="1">
    <location>
        <begin position="94"/>
        <end position="155"/>
    </location>
</feature>
<accession>A0A5P1EMB2</accession>
<evidence type="ECO:0000313" key="2">
    <source>
        <dbReference type="EMBL" id="ONK67145.1"/>
    </source>
</evidence>
<name>A0A5P1EMB2_ASPOF</name>
<feature type="region of interest" description="Disordered" evidence="1">
    <location>
        <begin position="168"/>
        <end position="190"/>
    </location>
</feature>
<evidence type="ECO:0000256" key="1">
    <source>
        <dbReference type="SAM" id="MobiDB-lite"/>
    </source>
</evidence>
<dbReference type="Gramene" id="ONK67145">
    <property type="protein sequence ID" value="ONK67145"/>
    <property type="gene ID" value="A4U43_C06F16420"/>
</dbReference>
<sequence>MGCASSKRVEVAVAAGRSTGRLQQASHGLRHKYHRRTVSYNHQNTAADDEEKVEEVKKPIHVPLPILEKLETGVELAPNLSWSEVSKALQDIKPSLETPPKPKPNAPRKSISEPRKSTSEPPPELTGRRPVKENSFILRDRQERESNKARRGRTGIKWLRGLTRLAPQVPGKRIPTREPRRGLVSTRRAPRAVRRMFEGL</sequence>
<feature type="compositionally biased region" description="Basic and acidic residues" evidence="1">
    <location>
        <begin position="126"/>
        <end position="148"/>
    </location>
</feature>
<gene>
    <name evidence="2" type="ORF">A4U43_C06F16420</name>
</gene>
<dbReference type="EMBL" id="CM007386">
    <property type="protein sequence ID" value="ONK67145.1"/>
    <property type="molecule type" value="Genomic_DNA"/>
</dbReference>
<dbReference type="AlphaFoldDB" id="A0A5P1EMB2"/>
<protein>
    <submittedName>
        <fullName evidence="2">Uncharacterized protein</fullName>
    </submittedName>
</protein>
<dbReference type="Proteomes" id="UP000243459">
    <property type="component" value="Chromosome 6"/>
</dbReference>
<proteinExistence type="predicted"/>
<keyword evidence="3" id="KW-1185">Reference proteome</keyword>